<dbReference type="AlphaFoldDB" id="A0A2R6S3S4"/>
<accession>A0A2R6S3S4</accession>
<protein>
    <submittedName>
        <fullName evidence="1">Uncharacterized protein</fullName>
    </submittedName>
</protein>
<evidence type="ECO:0000313" key="1">
    <source>
        <dbReference type="EMBL" id="PSS36940.1"/>
    </source>
</evidence>
<dbReference type="Proteomes" id="UP000186601">
    <property type="component" value="Unassembled WGS sequence"/>
</dbReference>
<dbReference type="OrthoDB" id="2672960at2759"/>
<dbReference type="EMBL" id="MLYV02000090">
    <property type="protein sequence ID" value="PSS36940.1"/>
    <property type="molecule type" value="Genomic_DNA"/>
</dbReference>
<keyword evidence="2" id="KW-1185">Reference proteome</keyword>
<organism evidence="1 2">
    <name type="scientific">Hermanssonia centrifuga</name>
    <dbReference type="NCBI Taxonomy" id="98765"/>
    <lineage>
        <taxon>Eukaryota</taxon>
        <taxon>Fungi</taxon>
        <taxon>Dikarya</taxon>
        <taxon>Basidiomycota</taxon>
        <taxon>Agaricomycotina</taxon>
        <taxon>Agaricomycetes</taxon>
        <taxon>Polyporales</taxon>
        <taxon>Meruliaceae</taxon>
        <taxon>Hermanssonia</taxon>
    </lineage>
</organism>
<evidence type="ECO:0000313" key="2">
    <source>
        <dbReference type="Proteomes" id="UP000186601"/>
    </source>
</evidence>
<sequence length="237" mass="27383">MESNPYNWVMPLFSDPTHAGLHQPLIDRGLSNEEAVQSMADSWVIWHADRKACWDKQVEEDNRAARTSNLRLQEQCRRDREKLEAEWNEAQRKCPKEPEMDMNAVVGDNLDMHISPFALQKLRSIQHVHLWYFTLDGISSALKEHHSVAEDTMMLTKSEDGVGFKSGSHRASPKAVSKAALSWEQLTECYMEFIKQIKAAGWPKSYMQAHLDLFYGITTYDWRIRFPTSSGKTPFHN</sequence>
<dbReference type="STRING" id="98765.A0A2R6S3S4"/>
<comment type="caution">
    <text evidence="1">The sequence shown here is derived from an EMBL/GenBank/DDBJ whole genome shotgun (WGS) entry which is preliminary data.</text>
</comment>
<reference evidence="1 2" key="1">
    <citation type="submission" date="2018-02" db="EMBL/GenBank/DDBJ databases">
        <title>Genome sequence of the basidiomycete white-rot fungus Phlebia centrifuga.</title>
        <authorList>
            <person name="Granchi Z."/>
            <person name="Peng M."/>
            <person name="de Vries R.P."/>
            <person name="Hilden K."/>
            <person name="Makela M.R."/>
            <person name="Grigoriev I."/>
            <person name="Riley R."/>
        </authorList>
    </citation>
    <scope>NUCLEOTIDE SEQUENCE [LARGE SCALE GENOMIC DNA]</scope>
    <source>
        <strain evidence="1 2">FBCC195</strain>
    </source>
</reference>
<proteinExistence type="predicted"/>
<name>A0A2R6S3S4_9APHY</name>
<gene>
    <name evidence="1" type="ORF">PHLCEN_2v1216</name>
</gene>